<dbReference type="EMBL" id="CM039173">
    <property type="protein sequence ID" value="KAH9767027.1"/>
    <property type="molecule type" value="Genomic_DNA"/>
</dbReference>
<dbReference type="Proteomes" id="UP000829398">
    <property type="component" value="Chromosome 4"/>
</dbReference>
<organism evidence="1 2">
    <name type="scientific">Citrus sinensis</name>
    <name type="common">Sweet orange</name>
    <name type="synonym">Citrus aurantium var. sinensis</name>
    <dbReference type="NCBI Taxonomy" id="2711"/>
    <lineage>
        <taxon>Eukaryota</taxon>
        <taxon>Viridiplantae</taxon>
        <taxon>Streptophyta</taxon>
        <taxon>Embryophyta</taxon>
        <taxon>Tracheophyta</taxon>
        <taxon>Spermatophyta</taxon>
        <taxon>Magnoliopsida</taxon>
        <taxon>eudicotyledons</taxon>
        <taxon>Gunneridae</taxon>
        <taxon>Pentapetalae</taxon>
        <taxon>rosids</taxon>
        <taxon>malvids</taxon>
        <taxon>Sapindales</taxon>
        <taxon>Rutaceae</taxon>
        <taxon>Aurantioideae</taxon>
        <taxon>Citrus</taxon>
    </lineage>
</organism>
<evidence type="ECO:0000313" key="1">
    <source>
        <dbReference type="EMBL" id="KAH9767027.1"/>
    </source>
</evidence>
<comment type="caution">
    <text evidence="1">The sequence shown here is derived from an EMBL/GenBank/DDBJ whole genome shotgun (WGS) entry which is preliminary data.</text>
</comment>
<proteinExistence type="predicted"/>
<gene>
    <name evidence="1" type="ORF">KPL71_011136</name>
</gene>
<accession>A0ACB8L0T1</accession>
<sequence length="716" mass="78040">MTSIMWPSLVIGINFVVLIISQLCLAASLSTVANATSTCSNETDKIALLAFKDFITEDPLGILSSWNDSVHLCEWQGVKRSSRDWRDVELNLRVKFQAICRAAETLRVIDLNFNDLVGEIPATSKLTYLSLFSNNLHGIIPPSLGNLSFLTLLSLGTNNLEGDIPDSIGHFTNFGSGLSNISATVPSSIYKISSHTNLIIPDNHLKMASFSNASRMILLDITESRLSVPVTFDLGRRMTNSFTNLSTKLRILDAGGNQFAGDIPAGIPKYFNLIQLGLDRNCLAEINSLLPSQNPLATSLYSFQLNLAENNLTGNIPESLENLTSLQILNLSCNHLGGSIPKPSGLFSTLSSIDFAHNNFNGSLPLEVGSLSNTQELDFSEHMLSDEIPITLGNRSKFEHLLLGGTIDLNLSHNNLSGTIPKELETLPFLENLNLSFNNFEGQLPSMSVFTNTSVISIVGNGKLCGGVPELRLLSCAIESSKKQIHHLGSSMDSGGNDFKALAFEFMPNGSLESWLHPNEATRRLDLAEGLKIAVDIVAAFGLSSSPLRNTNYFGLARFLPTNVTNPMKGQSNSAAVWGSIGYVPPGESILNMEWVARYQHKGKGYSCGILLLEIMTGKRPTDEMFADCLSLHNFCEMALPESVMELVYSRLLQGVDKDAEDEPCMKAKIRGCLTSLGRIGIASLTETPNERMGVREMVMEMTVIKEVLLGVRING</sequence>
<protein>
    <submittedName>
        <fullName evidence="1">Uncharacterized protein</fullName>
    </submittedName>
</protein>
<keyword evidence="2" id="KW-1185">Reference proteome</keyword>
<evidence type="ECO:0000313" key="2">
    <source>
        <dbReference type="Proteomes" id="UP000829398"/>
    </source>
</evidence>
<name>A0ACB8L0T1_CITSI</name>
<reference evidence="2" key="1">
    <citation type="journal article" date="2023" name="Hortic. Res.">
        <title>A chromosome-level phased genome enabling allele-level studies in sweet orange: a case study on citrus Huanglongbing tolerance.</title>
        <authorList>
            <person name="Wu B."/>
            <person name="Yu Q."/>
            <person name="Deng Z."/>
            <person name="Duan Y."/>
            <person name="Luo F."/>
            <person name="Gmitter F. Jr."/>
        </authorList>
    </citation>
    <scope>NUCLEOTIDE SEQUENCE [LARGE SCALE GENOMIC DNA]</scope>
    <source>
        <strain evidence="2">cv. Valencia</strain>
    </source>
</reference>